<comment type="caution">
    <text evidence="2">The sequence shown here is derived from an EMBL/GenBank/DDBJ whole genome shotgun (WGS) entry which is preliminary data.</text>
</comment>
<gene>
    <name evidence="2" type="ORF">A1Q2_06607</name>
</gene>
<feature type="region of interest" description="Disordered" evidence="1">
    <location>
        <begin position="1"/>
        <end position="31"/>
    </location>
</feature>
<feature type="region of interest" description="Disordered" evidence="1">
    <location>
        <begin position="100"/>
        <end position="147"/>
    </location>
</feature>
<proteinExistence type="predicted"/>
<name>K1VIX0_TRIAC</name>
<protein>
    <submittedName>
        <fullName evidence="2">Uncharacterized protein</fullName>
    </submittedName>
</protein>
<evidence type="ECO:0000313" key="2">
    <source>
        <dbReference type="EMBL" id="EKC99066.1"/>
    </source>
</evidence>
<dbReference type="InParanoid" id="K1VIX0"/>
<evidence type="ECO:0000313" key="3">
    <source>
        <dbReference type="Proteomes" id="UP000006757"/>
    </source>
</evidence>
<dbReference type="OrthoDB" id="10632636at2759"/>
<dbReference type="EMBL" id="AMBO01000376">
    <property type="protein sequence ID" value="EKC99066.1"/>
    <property type="molecule type" value="Genomic_DNA"/>
</dbReference>
<dbReference type="HOGENOM" id="CLU_1391119_0_0_1"/>
<dbReference type="Proteomes" id="UP000006757">
    <property type="component" value="Unassembled WGS sequence"/>
</dbReference>
<sequence>MASDSKDTKADESMGCNLDPAKAKESESPAYTDASLKLTTVSFVMSESQDFRMVTIDPPTGKSFAPGFKHTTASYYANFTGDMEGWASFNNIITRTRPLRRPKATAAGTSGAATGVPGEADAQRARRSSRARSAAARAQSSSPSGGVCEGDTLKINWGLYDETATGDLKGIKGGGSFTCEAKPGIPQPGKIKVQFD</sequence>
<feature type="compositionally biased region" description="Low complexity" evidence="1">
    <location>
        <begin position="131"/>
        <end position="142"/>
    </location>
</feature>
<dbReference type="AlphaFoldDB" id="K1VIX0"/>
<reference evidence="2 3" key="1">
    <citation type="journal article" date="2012" name="Eukaryot. Cell">
        <title>Genome sequence of the Trichosporon asahii environmental strain CBS 8904.</title>
        <authorList>
            <person name="Yang R.Y."/>
            <person name="Li H.T."/>
            <person name="Zhu H."/>
            <person name="Zhou G.P."/>
            <person name="Wang M."/>
            <person name="Wang L."/>
        </authorList>
    </citation>
    <scope>NUCLEOTIDE SEQUENCE [LARGE SCALE GENOMIC DNA]</scope>
    <source>
        <strain evidence="2 3">CBS 8904</strain>
    </source>
</reference>
<organism evidence="2 3">
    <name type="scientific">Trichosporon asahii var. asahii (strain CBS 8904)</name>
    <name type="common">Yeast</name>
    <dbReference type="NCBI Taxonomy" id="1220162"/>
    <lineage>
        <taxon>Eukaryota</taxon>
        <taxon>Fungi</taxon>
        <taxon>Dikarya</taxon>
        <taxon>Basidiomycota</taxon>
        <taxon>Agaricomycotina</taxon>
        <taxon>Tremellomycetes</taxon>
        <taxon>Trichosporonales</taxon>
        <taxon>Trichosporonaceae</taxon>
        <taxon>Trichosporon</taxon>
    </lineage>
</organism>
<feature type="compositionally biased region" description="Basic and acidic residues" evidence="1">
    <location>
        <begin position="1"/>
        <end position="12"/>
    </location>
</feature>
<feature type="compositionally biased region" description="Low complexity" evidence="1">
    <location>
        <begin position="104"/>
        <end position="115"/>
    </location>
</feature>
<keyword evidence="3" id="KW-1185">Reference proteome</keyword>
<accession>K1VIX0</accession>
<evidence type="ECO:0000256" key="1">
    <source>
        <dbReference type="SAM" id="MobiDB-lite"/>
    </source>
</evidence>